<accession>A0A9K3JYD5</accession>
<dbReference type="AlphaFoldDB" id="A0A9K3JYD5"/>
<gene>
    <name evidence="1" type="ORF">HanXRQr2_Chr01g0039531</name>
</gene>
<proteinExistence type="predicted"/>
<evidence type="ECO:0000313" key="2">
    <source>
        <dbReference type="Proteomes" id="UP000215914"/>
    </source>
</evidence>
<organism evidence="1 2">
    <name type="scientific">Helianthus annuus</name>
    <name type="common">Common sunflower</name>
    <dbReference type="NCBI Taxonomy" id="4232"/>
    <lineage>
        <taxon>Eukaryota</taxon>
        <taxon>Viridiplantae</taxon>
        <taxon>Streptophyta</taxon>
        <taxon>Embryophyta</taxon>
        <taxon>Tracheophyta</taxon>
        <taxon>Spermatophyta</taxon>
        <taxon>Magnoliopsida</taxon>
        <taxon>eudicotyledons</taxon>
        <taxon>Gunneridae</taxon>
        <taxon>Pentapetalae</taxon>
        <taxon>asterids</taxon>
        <taxon>campanulids</taxon>
        <taxon>Asterales</taxon>
        <taxon>Asteraceae</taxon>
        <taxon>Asteroideae</taxon>
        <taxon>Heliantheae alliance</taxon>
        <taxon>Heliantheae</taxon>
        <taxon>Helianthus</taxon>
    </lineage>
</organism>
<protein>
    <submittedName>
        <fullName evidence="1">Uncharacterized protein</fullName>
    </submittedName>
</protein>
<dbReference type="Gramene" id="mRNA:HanXRQr2_Chr01g0039531">
    <property type="protein sequence ID" value="CDS:HanXRQr2_Chr01g0039531.1"/>
    <property type="gene ID" value="HanXRQr2_Chr01g0039531"/>
</dbReference>
<dbReference type="Proteomes" id="UP000215914">
    <property type="component" value="Unassembled WGS sequence"/>
</dbReference>
<reference evidence="1" key="1">
    <citation type="journal article" date="2017" name="Nature">
        <title>The sunflower genome provides insights into oil metabolism, flowering and Asterid evolution.</title>
        <authorList>
            <person name="Badouin H."/>
            <person name="Gouzy J."/>
            <person name="Grassa C.J."/>
            <person name="Murat F."/>
            <person name="Staton S.E."/>
            <person name="Cottret L."/>
            <person name="Lelandais-Briere C."/>
            <person name="Owens G.L."/>
            <person name="Carrere S."/>
            <person name="Mayjonade B."/>
            <person name="Legrand L."/>
            <person name="Gill N."/>
            <person name="Kane N.C."/>
            <person name="Bowers J.E."/>
            <person name="Hubner S."/>
            <person name="Bellec A."/>
            <person name="Berard A."/>
            <person name="Berges H."/>
            <person name="Blanchet N."/>
            <person name="Boniface M.C."/>
            <person name="Brunel D."/>
            <person name="Catrice O."/>
            <person name="Chaidir N."/>
            <person name="Claudel C."/>
            <person name="Donnadieu C."/>
            <person name="Faraut T."/>
            <person name="Fievet G."/>
            <person name="Helmstetter N."/>
            <person name="King M."/>
            <person name="Knapp S.J."/>
            <person name="Lai Z."/>
            <person name="Le Paslier M.C."/>
            <person name="Lippi Y."/>
            <person name="Lorenzon L."/>
            <person name="Mandel J.R."/>
            <person name="Marage G."/>
            <person name="Marchand G."/>
            <person name="Marquand E."/>
            <person name="Bret-Mestries E."/>
            <person name="Morien E."/>
            <person name="Nambeesan S."/>
            <person name="Nguyen T."/>
            <person name="Pegot-Espagnet P."/>
            <person name="Pouilly N."/>
            <person name="Raftis F."/>
            <person name="Sallet E."/>
            <person name="Schiex T."/>
            <person name="Thomas J."/>
            <person name="Vandecasteele C."/>
            <person name="Vares D."/>
            <person name="Vear F."/>
            <person name="Vautrin S."/>
            <person name="Crespi M."/>
            <person name="Mangin B."/>
            <person name="Burke J.M."/>
            <person name="Salse J."/>
            <person name="Munos S."/>
            <person name="Vincourt P."/>
            <person name="Rieseberg L.H."/>
            <person name="Langlade N.B."/>
        </authorList>
    </citation>
    <scope>NUCLEOTIDE SEQUENCE</scope>
    <source>
        <tissue evidence="1">Leaves</tissue>
    </source>
</reference>
<keyword evidence="2" id="KW-1185">Reference proteome</keyword>
<dbReference type="EMBL" id="MNCJ02000316">
    <property type="protein sequence ID" value="KAF5823547.1"/>
    <property type="molecule type" value="Genomic_DNA"/>
</dbReference>
<evidence type="ECO:0000313" key="1">
    <source>
        <dbReference type="EMBL" id="KAF5823547.1"/>
    </source>
</evidence>
<comment type="caution">
    <text evidence="1">The sequence shown here is derived from an EMBL/GenBank/DDBJ whole genome shotgun (WGS) entry which is preliminary data.</text>
</comment>
<sequence>MNVDKPLQNKTHHIIKTQTFHRTPGVQKPKETISKNLTTCYKLTDFNKQLQLTLTLTTT</sequence>
<reference evidence="1" key="2">
    <citation type="submission" date="2020-06" db="EMBL/GenBank/DDBJ databases">
        <title>Helianthus annuus Genome sequencing and assembly Release 2.</title>
        <authorList>
            <person name="Gouzy J."/>
            <person name="Langlade N."/>
            <person name="Munos S."/>
        </authorList>
    </citation>
    <scope>NUCLEOTIDE SEQUENCE</scope>
    <source>
        <tissue evidence="1">Leaves</tissue>
    </source>
</reference>
<name>A0A9K3JYD5_HELAN</name>